<feature type="domain" description="FAD dependent oxidoreductase" evidence="5">
    <location>
        <begin position="7"/>
        <end position="366"/>
    </location>
</feature>
<reference evidence="7" key="1">
    <citation type="submission" date="2016-10" db="EMBL/GenBank/DDBJ databases">
        <authorList>
            <person name="Varghese N."/>
            <person name="Submissions S."/>
        </authorList>
    </citation>
    <scope>NUCLEOTIDE SEQUENCE [LARGE SCALE GENOMIC DNA]</scope>
    <source>
        <strain evidence="7">DSM 23095</strain>
    </source>
</reference>
<evidence type="ECO:0000256" key="2">
    <source>
        <dbReference type="ARBA" id="ARBA00022630"/>
    </source>
</evidence>
<keyword evidence="7" id="KW-1185">Reference proteome</keyword>
<dbReference type="GO" id="GO:0008115">
    <property type="term" value="F:sarcosine oxidase activity"/>
    <property type="evidence" value="ECO:0007669"/>
    <property type="project" value="TreeGrafter"/>
</dbReference>
<dbReference type="InterPro" id="IPR006076">
    <property type="entry name" value="FAD-dep_OxRdtase"/>
</dbReference>
<keyword evidence="3" id="KW-0274">FAD</keyword>
<sequence length="370" mass="41824">MKEYNTVVIGLGAVGSAALYFLSQRDPNVLGIDRFDPPHIMGSSHGETRISRLAVGEGKEYVKYARRSQEIWRDLEQRSGERLFNQVGGLLVESGSQPWIKYGGASFFESTCQIAKEEGITHHLLDSIELKKQYPSFQLDEKARGYFESEAGFVFPEKVIQVQLNLAEKNGAKIRINQAATSLNQNNGWVEISLSQEKIRAKKVILTAGGWVKDFLGEDAQEKFKICRQVLYWVKLGKNSPLKDLKSVFMWGYGSQSSDFLYGFPSLDRKSIKIATEQFEEVGHPDDLKRAVDRREAQRFWEEKLKGKFLGFEPEILKSEVCFYTMTEDAKFVIGPHPQMDRVNYVSACSGHGFKHASALGEQLAQEGLC</sequence>
<name>A0A1G6SW21_9BACT</name>
<dbReference type="Gene3D" id="3.50.50.60">
    <property type="entry name" value="FAD/NAD(P)-binding domain"/>
    <property type="match status" value="1"/>
</dbReference>
<dbReference type="GO" id="GO:0050660">
    <property type="term" value="F:flavin adenine dinucleotide binding"/>
    <property type="evidence" value="ECO:0007669"/>
    <property type="project" value="InterPro"/>
</dbReference>
<dbReference type="RefSeq" id="WP_087939581.1">
    <property type="nucleotide sequence ID" value="NZ_FNAC01000019.1"/>
</dbReference>
<protein>
    <submittedName>
        <fullName evidence="6">Sarcosine oxidase</fullName>
    </submittedName>
</protein>
<dbReference type="Gene3D" id="3.30.9.10">
    <property type="entry name" value="D-Amino Acid Oxidase, subunit A, domain 2"/>
    <property type="match status" value="1"/>
</dbReference>
<dbReference type="Proteomes" id="UP000199060">
    <property type="component" value="Unassembled WGS sequence"/>
</dbReference>
<dbReference type="InterPro" id="IPR036188">
    <property type="entry name" value="FAD/NAD-bd_sf"/>
</dbReference>
<keyword evidence="4" id="KW-0560">Oxidoreductase</keyword>
<evidence type="ECO:0000313" key="6">
    <source>
        <dbReference type="EMBL" id="SDD20754.1"/>
    </source>
</evidence>
<evidence type="ECO:0000313" key="7">
    <source>
        <dbReference type="Proteomes" id="UP000199060"/>
    </source>
</evidence>
<dbReference type="STRING" id="686796.SAMN04488104_10196"/>
<accession>A0A1G6SW21</accession>
<organism evidence="6 7">
    <name type="scientific">Algoriphagus faecimaris</name>
    <dbReference type="NCBI Taxonomy" id="686796"/>
    <lineage>
        <taxon>Bacteria</taxon>
        <taxon>Pseudomonadati</taxon>
        <taxon>Bacteroidota</taxon>
        <taxon>Cytophagia</taxon>
        <taxon>Cytophagales</taxon>
        <taxon>Cyclobacteriaceae</taxon>
        <taxon>Algoriphagus</taxon>
    </lineage>
</organism>
<comment type="cofactor">
    <cofactor evidence="1">
        <name>FAD</name>
        <dbReference type="ChEBI" id="CHEBI:57692"/>
    </cofactor>
</comment>
<dbReference type="Pfam" id="PF01266">
    <property type="entry name" value="DAO"/>
    <property type="match status" value="1"/>
</dbReference>
<evidence type="ECO:0000256" key="3">
    <source>
        <dbReference type="ARBA" id="ARBA00022827"/>
    </source>
</evidence>
<dbReference type="PANTHER" id="PTHR10961">
    <property type="entry name" value="PEROXISOMAL SARCOSINE OXIDASE"/>
    <property type="match status" value="1"/>
</dbReference>
<evidence type="ECO:0000256" key="4">
    <source>
        <dbReference type="ARBA" id="ARBA00023002"/>
    </source>
</evidence>
<dbReference type="AlphaFoldDB" id="A0A1G6SW21"/>
<dbReference type="EMBL" id="FNAC01000019">
    <property type="protein sequence ID" value="SDD20754.1"/>
    <property type="molecule type" value="Genomic_DNA"/>
</dbReference>
<evidence type="ECO:0000259" key="5">
    <source>
        <dbReference type="Pfam" id="PF01266"/>
    </source>
</evidence>
<dbReference type="NCBIfam" id="NF008425">
    <property type="entry name" value="PRK11259.1"/>
    <property type="match status" value="1"/>
</dbReference>
<dbReference type="OrthoDB" id="571248at2"/>
<gene>
    <name evidence="6" type="ORF">SAMN04488104_10196</name>
</gene>
<dbReference type="PANTHER" id="PTHR10961:SF7">
    <property type="entry name" value="FAD DEPENDENT OXIDOREDUCTASE DOMAIN-CONTAINING PROTEIN"/>
    <property type="match status" value="1"/>
</dbReference>
<dbReference type="InterPro" id="IPR045170">
    <property type="entry name" value="MTOX"/>
</dbReference>
<evidence type="ECO:0000256" key="1">
    <source>
        <dbReference type="ARBA" id="ARBA00001974"/>
    </source>
</evidence>
<proteinExistence type="predicted"/>
<dbReference type="SUPFAM" id="SSF54373">
    <property type="entry name" value="FAD-linked reductases, C-terminal domain"/>
    <property type="match status" value="1"/>
</dbReference>
<keyword evidence="2" id="KW-0285">Flavoprotein</keyword>
<dbReference type="SUPFAM" id="SSF51905">
    <property type="entry name" value="FAD/NAD(P)-binding domain"/>
    <property type="match status" value="1"/>
</dbReference>